<dbReference type="RefSeq" id="WP_077540216.1">
    <property type="nucleotide sequence ID" value="NZ_CP019633.1"/>
</dbReference>
<protein>
    <submittedName>
        <fullName evidence="1">Uncharacterized protein</fullName>
    </submittedName>
</protein>
<sequence length="648" mass="75596">MQETGKFEQLYKVLDKWLSLFDSFEQDMHCWLEALEDEEGRAEKAAHLQEEIYSINHTLKDSADLFEDCIFALEYNNHRTSSETLNQQFSNILNLLEILEDRAEGFFNENPYENPARKLQKDDCLSGGDYFNYNDKLDCLKQTGPFAYSSAISGNVCKMMETLRRLFGNLTEEVSLLGRAFDEIIKIEMYLHLILTQSLNRKTGIIDLRSISESSVYLLCLVYDLHREKKISAPYTDNLGYRIREHFSLDDNMVSKLYEIHKSERPAINYEASNFWASILKKDFSDAEQIMDTITICLKNKSWEHNIDKNKLEEFARTTRFKIAKMARLLERYLDDYVSEKHPNLWRNVILYRLKNIRNIIVYFAWATGPYILSKGKDWAVGIENDTENSLGFLSVRFFSIANGVEGEFVPEHKQAERISWVVNPIDLSTSIEVYSRKKFLYEKKLFETWLSESGQYYNHPEIDKKAYWRIDIKRAILLEEESHIAQWAIEKLKHNKESERLANESERLLRNGNLKWQPCNLEWGYVNKLDKLIAALQNGSLDNLEQNQLTTEQEQNNQPVNAENKIKKEQVGLKTVHKSLIKAFSEILNAENISEITRDAVVRKTSYSVGSGNVNSAYKELKDWGIIKHDGQEFTAAYQHYKNNPPS</sequence>
<accession>A0A1Q2HQC1</accession>
<evidence type="ECO:0000313" key="1">
    <source>
        <dbReference type="EMBL" id="AQQ09638.1"/>
    </source>
</evidence>
<name>A0A1Q2HQC1_9BACT</name>
<dbReference type="KEGG" id="pbu:L21SP3_01446"/>
<reference evidence="2" key="1">
    <citation type="submission" date="2017-02" db="EMBL/GenBank/DDBJ databases">
        <title>Comparative genomics and description of representatives of a novel lineage of planctomycetes thriving in anoxic sediments.</title>
        <authorList>
            <person name="Spring S."/>
            <person name="Bunk B."/>
            <person name="Sproer C."/>
            <person name="Klenk H.-P."/>
        </authorList>
    </citation>
    <scope>NUCLEOTIDE SEQUENCE [LARGE SCALE GENOMIC DNA]</scope>
    <source>
        <strain evidence="2">L21-RPul-D3</strain>
    </source>
</reference>
<proteinExistence type="predicted"/>
<organism evidence="1 2">
    <name type="scientific">Sedimentisphaera cyanobacteriorum</name>
    <dbReference type="NCBI Taxonomy" id="1940790"/>
    <lineage>
        <taxon>Bacteria</taxon>
        <taxon>Pseudomonadati</taxon>
        <taxon>Planctomycetota</taxon>
        <taxon>Phycisphaerae</taxon>
        <taxon>Sedimentisphaerales</taxon>
        <taxon>Sedimentisphaeraceae</taxon>
        <taxon>Sedimentisphaera</taxon>
    </lineage>
</organism>
<keyword evidence="2" id="KW-1185">Reference proteome</keyword>
<dbReference type="EMBL" id="CP019633">
    <property type="protein sequence ID" value="AQQ09638.1"/>
    <property type="molecule type" value="Genomic_DNA"/>
</dbReference>
<dbReference type="Proteomes" id="UP000188273">
    <property type="component" value="Chromosome"/>
</dbReference>
<gene>
    <name evidence="1" type="ORF">L21SP3_01446</name>
</gene>
<evidence type="ECO:0000313" key="2">
    <source>
        <dbReference type="Proteomes" id="UP000188273"/>
    </source>
</evidence>
<dbReference type="STRING" id="1940790.L21SP3_01446"/>
<dbReference type="AlphaFoldDB" id="A0A1Q2HQC1"/>